<dbReference type="InterPro" id="IPR028081">
    <property type="entry name" value="Leu-bd"/>
</dbReference>
<feature type="chain" id="PRO_5047256542" evidence="3">
    <location>
        <begin position="28"/>
        <end position="412"/>
    </location>
</feature>
<comment type="caution">
    <text evidence="5">The sequence shown here is derived from an EMBL/GenBank/DDBJ whole genome shotgun (WGS) entry which is preliminary data.</text>
</comment>
<protein>
    <submittedName>
        <fullName evidence="5">ABC transporter substrate-binding protein</fullName>
    </submittedName>
</protein>
<dbReference type="PANTHER" id="PTHR30483">
    <property type="entry name" value="LEUCINE-SPECIFIC-BINDING PROTEIN"/>
    <property type="match status" value="1"/>
</dbReference>
<evidence type="ECO:0000313" key="5">
    <source>
        <dbReference type="EMBL" id="MDL0431715.1"/>
    </source>
</evidence>
<evidence type="ECO:0000256" key="2">
    <source>
        <dbReference type="ARBA" id="ARBA00022729"/>
    </source>
</evidence>
<dbReference type="SUPFAM" id="SSF53822">
    <property type="entry name" value="Periplasmic binding protein-like I"/>
    <property type="match status" value="1"/>
</dbReference>
<sequence length="412" mass="44381">MKKMSIRNLLVAMTATATLGTAGTSYAEDPIRIGGLYILSGSAATYGEFAQRGINLAVDEINDSGGILGRQVEMIYEDTQGKASVAIQAARKLVYSESADALVGLDSSGVAQGMVPTMPELQKPLIITHAATPDVTGKLCNAFTYRISVNVAQNMKAAAMVAAETDATKTDATNWTTIGPDYAFGHQSWEFFGNYLKEINPDVNLMSETNFPRFGAEDFTPFIDRVMDSDAEGVLISVWGGDLVNFIRQANNRGFFEEDLEVMFTVGAATEVLTALGEEMPEGVHLSTRYWYEAYDNDTNDRFVKAYLDAYGNPPSYNAEGAYAAIYAYKQAMEAAGTTDGPAVAKALSGMSMEAPNGTVTFRAGDNQAMVSPNWGVSGPMHPEHGIRTLTNLQIFDGEEVARTIEATGCKL</sequence>
<dbReference type="EMBL" id="JASSVS010000005">
    <property type="protein sequence ID" value="MDL0431715.1"/>
    <property type="molecule type" value="Genomic_DNA"/>
</dbReference>
<feature type="signal peptide" evidence="3">
    <location>
        <begin position="1"/>
        <end position="27"/>
    </location>
</feature>
<feature type="domain" description="Leucine-binding protein" evidence="4">
    <location>
        <begin position="30"/>
        <end position="370"/>
    </location>
</feature>
<keyword evidence="2 3" id="KW-0732">Signal</keyword>
<dbReference type="Gene3D" id="3.40.50.2300">
    <property type="match status" value="2"/>
</dbReference>
<dbReference type="CDD" id="cd06330">
    <property type="entry name" value="PBP1_As_SBP-like"/>
    <property type="match status" value="1"/>
</dbReference>
<comment type="similarity">
    <text evidence="1">Belongs to the leucine-binding protein family.</text>
</comment>
<evidence type="ECO:0000259" key="4">
    <source>
        <dbReference type="Pfam" id="PF13458"/>
    </source>
</evidence>
<evidence type="ECO:0000256" key="1">
    <source>
        <dbReference type="ARBA" id="ARBA00010062"/>
    </source>
</evidence>
<gene>
    <name evidence="5" type="ORF">QPM17_11285</name>
</gene>
<dbReference type="Pfam" id="PF13458">
    <property type="entry name" value="Peripla_BP_6"/>
    <property type="match status" value="1"/>
</dbReference>
<reference evidence="5 6" key="1">
    <citation type="submission" date="2023-06" db="EMBL/GenBank/DDBJ databases">
        <title>Marinobacter azerbaijanicus a moderately halophilic, isolated from Urmia Lake in Azerbaijan region of Iran.</title>
        <authorList>
            <person name="Sanchez-Porro C."/>
            <person name="Aghdam E.M."/>
            <person name="Saheb S.M."/>
            <person name="Tarhriz V."/>
            <person name="Kazemi E."/>
            <person name="Ammozegar M.A."/>
            <person name="Ventosa A."/>
            <person name="Hejazi M.S."/>
        </authorList>
    </citation>
    <scope>NUCLEOTIDE SEQUENCE [LARGE SCALE GENOMIC DNA]</scope>
    <source>
        <strain evidence="5 6">TBZ242</strain>
    </source>
</reference>
<dbReference type="RefSeq" id="WP_285390840.1">
    <property type="nucleotide sequence ID" value="NZ_JASSVS010000005.1"/>
</dbReference>
<accession>A0ABT7IDC2</accession>
<dbReference type="InterPro" id="IPR051010">
    <property type="entry name" value="BCAA_transport"/>
</dbReference>
<proteinExistence type="inferred from homology"/>
<dbReference type="InterPro" id="IPR028082">
    <property type="entry name" value="Peripla_BP_I"/>
</dbReference>
<dbReference type="Proteomes" id="UP001227964">
    <property type="component" value="Unassembled WGS sequence"/>
</dbReference>
<keyword evidence="6" id="KW-1185">Reference proteome</keyword>
<dbReference type="PANTHER" id="PTHR30483:SF37">
    <property type="entry name" value="ABC TRANSPORTER SUBSTRATE-BINDING PROTEIN"/>
    <property type="match status" value="1"/>
</dbReference>
<evidence type="ECO:0000256" key="3">
    <source>
        <dbReference type="SAM" id="SignalP"/>
    </source>
</evidence>
<evidence type="ECO:0000313" key="6">
    <source>
        <dbReference type="Proteomes" id="UP001227964"/>
    </source>
</evidence>
<organism evidence="5 6">
    <name type="scientific">Marinobacter azerbaijanicus</name>
    <dbReference type="NCBI Taxonomy" id="3050455"/>
    <lineage>
        <taxon>Bacteria</taxon>
        <taxon>Pseudomonadati</taxon>
        <taxon>Pseudomonadota</taxon>
        <taxon>Gammaproteobacteria</taxon>
        <taxon>Pseudomonadales</taxon>
        <taxon>Marinobacteraceae</taxon>
        <taxon>Marinobacter</taxon>
    </lineage>
</organism>
<name>A0ABT7IDC2_9GAMM</name>